<protein>
    <submittedName>
        <fullName evidence="1">Uncharacterized protein</fullName>
    </submittedName>
</protein>
<dbReference type="AlphaFoldDB" id="A0A9D1K898"/>
<reference evidence="1" key="1">
    <citation type="submission" date="2020-10" db="EMBL/GenBank/DDBJ databases">
        <authorList>
            <person name="Gilroy R."/>
        </authorList>
    </citation>
    <scope>NUCLEOTIDE SEQUENCE</scope>
    <source>
        <strain evidence="1">ChiHecec3B27-6122</strain>
    </source>
</reference>
<accession>A0A9D1K898</accession>
<organism evidence="1 2">
    <name type="scientific">Candidatus Scatomorpha pullistercoris</name>
    <dbReference type="NCBI Taxonomy" id="2840929"/>
    <lineage>
        <taxon>Bacteria</taxon>
        <taxon>Bacillati</taxon>
        <taxon>Bacillota</taxon>
        <taxon>Clostridia</taxon>
        <taxon>Eubacteriales</taxon>
        <taxon>Candidatus Scatomorpha</taxon>
    </lineage>
</organism>
<dbReference type="EMBL" id="DVJS01000172">
    <property type="protein sequence ID" value="HIS97708.1"/>
    <property type="molecule type" value="Genomic_DNA"/>
</dbReference>
<proteinExistence type="predicted"/>
<dbReference type="Proteomes" id="UP000886876">
    <property type="component" value="Unassembled WGS sequence"/>
</dbReference>
<reference evidence="1" key="2">
    <citation type="journal article" date="2021" name="PeerJ">
        <title>Extensive microbial diversity within the chicken gut microbiome revealed by metagenomics and culture.</title>
        <authorList>
            <person name="Gilroy R."/>
            <person name="Ravi A."/>
            <person name="Getino M."/>
            <person name="Pursley I."/>
            <person name="Horton D.L."/>
            <person name="Alikhan N.F."/>
            <person name="Baker D."/>
            <person name="Gharbi K."/>
            <person name="Hall N."/>
            <person name="Watson M."/>
            <person name="Adriaenssens E.M."/>
            <person name="Foster-Nyarko E."/>
            <person name="Jarju S."/>
            <person name="Secka A."/>
            <person name="Antonio M."/>
            <person name="Oren A."/>
            <person name="Chaudhuri R.R."/>
            <person name="La Ragione R."/>
            <person name="Hildebrand F."/>
            <person name="Pallen M.J."/>
        </authorList>
    </citation>
    <scope>NUCLEOTIDE SEQUENCE</scope>
    <source>
        <strain evidence="1">ChiHecec3B27-6122</strain>
    </source>
</reference>
<gene>
    <name evidence="1" type="ORF">IAD42_07020</name>
</gene>
<evidence type="ECO:0000313" key="2">
    <source>
        <dbReference type="Proteomes" id="UP000886876"/>
    </source>
</evidence>
<evidence type="ECO:0000313" key="1">
    <source>
        <dbReference type="EMBL" id="HIS97708.1"/>
    </source>
</evidence>
<sequence>MEIQMIGKDCVTISVHMRIEGPGAAAELVRAALRLRGLEPWKRMELELFGSGEDTLILARPAPELRVEIADWALPLFG</sequence>
<comment type="caution">
    <text evidence="1">The sequence shown here is derived from an EMBL/GenBank/DDBJ whole genome shotgun (WGS) entry which is preliminary data.</text>
</comment>
<name>A0A9D1K898_9FIRM</name>